<accession>A0A6C0IL31</accession>
<dbReference type="AlphaFoldDB" id="A0A6C0IL31"/>
<sequence length="72" mass="8234">MSNNIEQFSSSLVEINKHNELVINNRMKKLYKSNGTNNEIDDVTDSLKMEKTIKHFFLSSKINGSTINILFG</sequence>
<proteinExistence type="predicted"/>
<evidence type="ECO:0000313" key="1">
    <source>
        <dbReference type="EMBL" id="QHT93898.1"/>
    </source>
</evidence>
<organism evidence="1">
    <name type="scientific">viral metagenome</name>
    <dbReference type="NCBI Taxonomy" id="1070528"/>
    <lineage>
        <taxon>unclassified sequences</taxon>
        <taxon>metagenomes</taxon>
        <taxon>organismal metagenomes</taxon>
    </lineage>
</organism>
<name>A0A6C0IL31_9ZZZZ</name>
<protein>
    <submittedName>
        <fullName evidence="1">Uncharacterized protein</fullName>
    </submittedName>
</protein>
<reference evidence="1" key="1">
    <citation type="journal article" date="2020" name="Nature">
        <title>Giant virus diversity and host interactions through global metagenomics.</title>
        <authorList>
            <person name="Schulz F."/>
            <person name="Roux S."/>
            <person name="Paez-Espino D."/>
            <person name="Jungbluth S."/>
            <person name="Walsh D.A."/>
            <person name="Denef V.J."/>
            <person name="McMahon K.D."/>
            <person name="Konstantinidis K.T."/>
            <person name="Eloe-Fadrosh E.A."/>
            <person name="Kyrpides N.C."/>
            <person name="Woyke T."/>
        </authorList>
    </citation>
    <scope>NUCLEOTIDE SEQUENCE</scope>
    <source>
        <strain evidence="1">GVMAG-M-3300024258-14</strain>
    </source>
</reference>
<dbReference type="EMBL" id="MN740211">
    <property type="protein sequence ID" value="QHT93898.1"/>
    <property type="molecule type" value="Genomic_DNA"/>
</dbReference>